<comment type="caution">
    <text evidence="2">The sequence shown here is derived from an EMBL/GenBank/DDBJ whole genome shotgun (WGS) entry which is preliminary data.</text>
</comment>
<accession>A0ABV1KAW3</accession>
<keyword evidence="3" id="KW-1185">Reference proteome</keyword>
<dbReference type="RefSeq" id="WP_349298687.1">
    <property type="nucleotide sequence ID" value="NZ_JBEDNQ010000005.1"/>
</dbReference>
<evidence type="ECO:0000313" key="2">
    <source>
        <dbReference type="EMBL" id="MEQ3551612.1"/>
    </source>
</evidence>
<sequence length="230" mass="23587">MSSGPDPSSTPRESTEPADRSGGSRRPEIGPRPLRKPGRGETSVRDMVGALLILVPIALLLFSVGSSCSFAPGGPVEDAESGPTVNVAERLAEYDRGSAFPIRVPDVPFRANSTDRGPVEGGGTAVRVGYITPDADYLSLVQTDGSTEGVLATESGAAGRGEGPPLNRGTTTAAGLTWEVYQAEGGEPYRIATLPGDPEVRVLITGSASEEQFGTLARAVVDAPPVAAGS</sequence>
<evidence type="ECO:0000313" key="3">
    <source>
        <dbReference type="Proteomes" id="UP001494902"/>
    </source>
</evidence>
<proteinExistence type="predicted"/>
<dbReference type="Proteomes" id="UP001494902">
    <property type="component" value="Unassembled WGS sequence"/>
</dbReference>
<dbReference type="Pfam" id="PF14030">
    <property type="entry name" value="DUF4245"/>
    <property type="match status" value="1"/>
</dbReference>
<feature type="region of interest" description="Disordered" evidence="1">
    <location>
        <begin position="1"/>
        <end position="41"/>
    </location>
</feature>
<gene>
    <name evidence="2" type="ORF">WIS52_14145</name>
</gene>
<organism evidence="2 3">
    <name type="scientific">Pseudonocardia nematodicida</name>
    <dbReference type="NCBI Taxonomy" id="1206997"/>
    <lineage>
        <taxon>Bacteria</taxon>
        <taxon>Bacillati</taxon>
        <taxon>Actinomycetota</taxon>
        <taxon>Actinomycetes</taxon>
        <taxon>Pseudonocardiales</taxon>
        <taxon>Pseudonocardiaceae</taxon>
        <taxon>Pseudonocardia</taxon>
    </lineage>
</organism>
<dbReference type="EMBL" id="JBEDNQ010000005">
    <property type="protein sequence ID" value="MEQ3551612.1"/>
    <property type="molecule type" value="Genomic_DNA"/>
</dbReference>
<reference evidence="2 3" key="1">
    <citation type="submission" date="2024-03" db="EMBL/GenBank/DDBJ databases">
        <title>Draft genome sequence of Pseudonocardia nematodicida JCM 31783.</title>
        <authorList>
            <person name="Butdee W."/>
            <person name="Duangmal K."/>
        </authorList>
    </citation>
    <scope>NUCLEOTIDE SEQUENCE [LARGE SCALE GENOMIC DNA]</scope>
    <source>
        <strain evidence="2 3">JCM 31783</strain>
    </source>
</reference>
<feature type="compositionally biased region" description="Polar residues" evidence="1">
    <location>
        <begin position="1"/>
        <end position="12"/>
    </location>
</feature>
<dbReference type="InterPro" id="IPR025339">
    <property type="entry name" value="DUF4245"/>
</dbReference>
<protein>
    <submittedName>
        <fullName evidence="2">DUF4245 domain-containing protein</fullName>
    </submittedName>
</protein>
<evidence type="ECO:0000256" key="1">
    <source>
        <dbReference type="SAM" id="MobiDB-lite"/>
    </source>
</evidence>
<name>A0ABV1KAW3_9PSEU</name>